<name>A1SVZ5_PSYIN</name>
<evidence type="ECO:0000313" key="6">
    <source>
        <dbReference type="EMBL" id="ABM03660.1"/>
    </source>
</evidence>
<comment type="cofactor">
    <cofactor evidence="1">
        <name>Mg(2+)</name>
        <dbReference type="ChEBI" id="CHEBI:18420"/>
    </cofactor>
</comment>
<keyword evidence="7" id="KW-1185">Reference proteome</keyword>
<keyword evidence="3" id="KW-0460">Magnesium</keyword>
<dbReference type="Gene3D" id="3.90.79.10">
    <property type="entry name" value="Nucleoside Triphosphate Pyrophosphohydrolase"/>
    <property type="match status" value="1"/>
</dbReference>
<dbReference type="SUPFAM" id="SSF55811">
    <property type="entry name" value="Nudix"/>
    <property type="match status" value="1"/>
</dbReference>
<evidence type="ECO:0000256" key="1">
    <source>
        <dbReference type="ARBA" id="ARBA00001946"/>
    </source>
</evidence>
<dbReference type="STRING" id="357804.Ping_1884"/>
<evidence type="ECO:0000256" key="3">
    <source>
        <dbReference type="ARBA" id="ARBA00022842"/>
    </source>
</evidence>
<dbReference type="RefSeq" id="WP_011770220.1">
    <property type="nucleotide sequence ID" value="NC_008709.1"/>
</dbReference>
<evidence type="ECO:0000256" key="4">
    <source>
        <dbReference type="RuleBase" id="RU003476"/>
    </source>
</evidence>
<dbReference type="InterPro" id="IPR000086">
    <property type="entry name" value="NUDIX_hydrolase_dom"/>
</dbReference>
<keyword evidence="2 4" id="KW-0378">Hydrolase</keyword>
<dbReference type="Pfam" id="PF00293">
    <property type="entry name" value="NUDIX"/>
    <property type="match status" value="1"/>
</dbReference>
<dbReference type="HOGENOM" id="CLU_037162_15_0_6"/>
<dbReference type="InterPro" id="IPR020084">
    <property type="entry name" value="NUDIX_hydrolase_CS"/>
</dbReference>
<dbReference type="Proteomes" id="UP000000639">
    <property type="component" value="Chromosome"/>
</dbReference>
<protein>
    <submittedName>
        <fullName evidence="6">Nucleotide phosphate derivative pyrophosphohydrolase, MutT/nudix family protein</fullName>
    </submittedName>
</protein>
<evidence type="ECO:0000256" key="2">
    <source>
        <dbReference type="ARBA" id="ARBA00022801"/>
    </source>
</evidence>
<dbReference type="GO" id="GO:0016787">
    <property type="term" value="F:hydrolase activity"/>
    <property type="evidence" value="ECO:0007669"/>
    <property type="project" value="UniProtKB-KW"/>
</dbReference>
<sequence length="163" mass="18430">MFYCPVCGIKSLETISSKKFVCNQCQFTFYQNTAAAVMVAICCQDELLVATRARNPGIGMWDLPGGFVDPDESLEGAVVRELYEELNMTVTAAKYIFSNSNTYLYKNIEYKTCDAFFVVELDEKPRVQAQDDVAAVEWVKLADIDITRFAFESTKKAVLKLRE</sequence>
<dbReference type="CDD" id="cd04681">
    <property type="entry name" value="NUDIX_Hydrolase"/>
    <property type="match status" value="1"/>
</dbReference>
<dbReference type="eggNOG" id="COG1051">
    <property type="taxonomic scope" value="Bacteria"/>
</dbReference>
<proteinExistence type="inferred from homology"/>
<dbReference type="PROSITE" id="PS51462">
    <property type="entry name" value="NUDIX"/>
    <property type="match status" value="1"/>
</dbReference>
<feature type="domain" description="Nudix hydrolase" evidence="5">
    <location>
        <begin position="32"/>
        <end position="162"/>
    </location>
</feature>
<organism evidence="6 7">
    <name type="scientific">Psychromonas ingrahamii (strain DSM 17664 / CCUG 51855 / 37)</name>
    <dbReference type="NCBI Taxonomy" id="357804"/>
    <lineage>
        <taxon>Bacteria</taxon>
        <taxon>Pseudomonadati</taxon>
        <taxon>Pseudomonadota</taxon>
        <taxon>Gammaproteobacteria</taxon>
        <taxon>Alteromonadales</taxon>
        <taxon>Psychromonadaceae</taxon>
        <taxon>Psychromonas</taxon>
    </lineage>
</organism>
<reference evidence="6 7" key="1">
    <citation type="submission" date="2007-01" db="EMBL/GenBank/DDBJ databases">
        <title>Complete sequence of Psychromonas ingrahamii 37.</title>
        <authorList>
            <consortium name="US DOE Joint Genome Institute"/>
            <person name="Copeland A."/>
            <person name="Lucas S."/>
            <person name="Lapidus A."/>
            <person name="Barry K."/>
            <person name="Detter J.C."/>
            <person name="Glavina del Rio T."/>
            <person name="Hammon N."/>
            <person name="Israni S."/>
            <person name="Dalin E."/>
            <person name="Tice H."/>
            <person name="Pitluck S."/>
            <person name="Thompson L.S."/>
            <person name="Brettin T."/>
            <person name="Bruce D."/>
            <person name="Han C."/>
            <person name="Tapia R."/>
            <person name="Schmutz J."/>
            <person name="Larimer F."/>
            <person name="Land M."/>
            <person name="Hauser L."/>
            <person name="Kyrpides N."/>
            <person name="Ivanova N."/>
            <person name="Staley J."/>
            <person name="Richardson P."/>
        </authorList>
    </citation>
    <scope>NUCLEOTIDE SEQUENCE [LARGE SCALE GENOMIC DNA]</scope>
    <source>
        <strain evidence="6 7">37</strain>
    </source>
</reference>
<gene>
    <name evidence="6" type="ordered locus">Ping_1884</name>
</gene>
<dbReference type="InterPro" id="IPR020476">
    <property type="entry name" value="Nudix_hydrolase"/>
</dbReference>
<evidence type="ECO:0000313" key="7">
    <source>
        <dbReference type="Proteomes" id="UP000000639"/>
    </source>
</evidence>
<dbReference type="KEGG" id="pin:Ping_1884"/>
<dbReference type="PANTHER" id="PTHR43222">
    <property type="entry name" value="NUDIX HYDROLASE 23"/>
    <property type="match status" value="1"/>
</dbReference>
<dbReference type="InterPro" id="IPR015797">
    <property type="entry name" value="NUDIX_hydrolase-like_dom_sf"/>
</dbReference>
<dbReference type="OrthoDB" id="542521at2"/>
<evidence type="ECO:0000259" key="5">
    <source>
        <dbReference type="PROSITE" id="PS51462"/>
    </source>
</evidence>
<dbReference type="PRINTS" id="PR00502">
    <property type="entry name" value="NUDIXFAMILY"/>
</dbReference>
<dbReference type="PANTHER" id="PTHR43222:SF2">
    <property type="entry name" value="NUDIX HYDROLASE 23, CHLOROPLASTIC"/>
    <property type="match status" value="1"/>
</dbReference>
<dbReference type="AlphaFoldDB" id="A1SVZ5"/>
<dbReference type="EMBL" id="CP000510">
    <property type="protein sequence ID" value="ABM03660.1"/>
    <property type="molecule type" value="Genomic_DNA"/>
</dbReference>
<dbReference type="PROSITE" id="PS00893">
    <property type="entry name" value="NUDIX_BOX"/>
    <property type="match status" value="1"/>
</dbReference>
<comment type="similarity">
    <text evidence="4">Belongs to the Nudix hydrolase family.</text>
</comment>
<accession>A1SVZ5</accession>